<dbReference type="GO" id="GO:0005975">
    <property type="term" value="P:carbohydrate metabolic process"/>
    <property type="evidence" value="ECO:0007669"/>
    <property type="project" value="InterPro"/>
</dbReference>
<sequence>MTDTGGNLVQAHGGHIIQAQDGDSAWYWFGEDQTGETTSGHFIGVSCYKSTNISNSRVVERPKVLYNDQNSEYVMWFYGDSSDYGDAQVGVATSKTIDGQYEWKGNFKPFGNDSRDMTVWKDPDDGKAYLIFATSNNADFQIASLDDDYYNVTEALYTFRDVYQEAPGVFKIDGQFYLLFSPQDGWTPTTMATTLQPAWQALGRRKNYSRRRFLMLI</sequence>
<dbReference type="PANTHER" id="PTHR22925">
    <property type="entry name" value="GLYCOSYL HYDROLASE 43 FAMILY MEMBER"/>
    <property type="match status" value="1"/>
</dbReference>
<evidence type="ECO:0000313" key="4">
    <source>
        <dbReference type="EMBL" id="EME46448.1"/>
    </source>
</evidence>
<dbReference type="OrthoDB" id="9970295at2759"/>
<dbReference type="SUPFAM" id="SSF75005">
    <property type="entry name" value="Arabinanase/levansucrase/invertase"/>
    <property type="match status" value="1"/>
</dbReference>
<dbReference type="Gene3D" id="2.115.10.20">
    <property type="entry name" value="Glycosyl hydrolase domain, family 43"/>
    <property type="match status" value="1"/>
</dbReference>
<reference evidence="4 5" key="2">
    <citation type="journal article" date="2012" name="PLoS Pathog.">
        <title>Diverse lifestyles and strategies of plant pathogenesis encoded in the genomes of eighteen Dothideomycetes fungi.</title>
        <authorList>
            <person name="Ohm R.A."/>
            <person name="Feau N."/>
            <person name="Henrissat B."/>
            <person name="Schoch C.L."/>
            <person name="Horwitz B.A."/>
            <person name="Barry K.W."/>
            <person name="Condon B.J."/>
            <person name="Copeland A.C."/>
            <person name="Dhillon B."/>
            <person name="Glaser F."/>
            <person name="Hesse C.N."/>
            <person name="Kosti I."/>
            <person name="LaButti K."/>
            <person name="Lindquist E.A."/>
            <person name="Lucas S."/>
            <person name="Salamov A.A."/>
            <person name="Bradshaw R.E."/>
            <person name="Ciuffetti L."/>
            <person name="Hamelin R.C."/>
            <person name="Kema G.H.J."/>
            <person name="Lawrence C."/>
            <person name="Scott J.A."/>
            <person name="Spatafora J.W."/>
            <person name="Turgeon B.G."/>
            <person name="de Wit P.J.G.M."/>
            <person name="Zhong S."/>
            <person name="Goodwin S.B."/>
            <person name="Grigoriev I.V."/>
        </authorList>
    </citation>
    <scope>NUCLEOTIDE SEQUENCE [LARGE SCALE GENOMIC DNA]</scope>
    <source>
        <strain evidence="5">NZE10 / CBS 128990</strain>
    </source>
</reference>
<dbReference type="OMA" id="NDSRDMT"/>
<comment type="similarity">
    <text evidence="1">Belongs to the glycosyl hydrolase 43 family.</text>
</comment>
<dbReference type="EMBL" id="KB446537">
    <property type="protein sequence ID" value="EME46448.1"/>
    <property type="molecule type" value="Genomic_DNA"/>
</dbReference>
<dbReference type="Pfam" id="PF04616">
    <property type="entry name" value="Glyco_hydro_43"/>
    <property type="match status" value="1"/>
</dbReference>
<keyword evidence="3" id="KW-0326">Glycosidase</keyword>
<dbReference type="AlphaFoldDB" id="N1PU27"/>
<evidence type="ECO:0000313" key="5">
    <source>
        <dbReference type="Proteomes" id="UP000016933"/>
    </source>
</evidence>
<evidence type="ECO:0000256" key="2">
    <source>
        <dbReference type="ARBA" id="ARBA00022801"/>
    </source>
</evidence>
<dbReference type="InterPro" id="IPR006710">
    <property type="entry name" value="Glyco_hydro_43"/>
</dbReference>
<dbReference type="PANTHER" id="PTHR22925:SF3">
    <property type="entry name" value="GLYCOSYL HYDROLASE FAMILY PROTEIN 43"/>
    <property type="match status" value="1"/>
</dbReference>
<organism evidence="4 5">
    <name type="scientific">Dothistroma septosporum (strain NZE10 / CBS 128990)</name>
    <name type="common">Red band needle blight fungus</name>
    <name type="synonym">Mycosphaerella pini</name>
    <dbReference type="NCBI Taxonomy" id="675120"/>
    <lineage>
        <taxon>Eukaryota</taxon>
        <taxon>Fungi</taxon>
        <taxon>Dikarya</taxon>
        <taxon>Ascomycota</taxon>
        <taxon>Pezizomycotina</taxon>
        <taxon>Dothideomycetes</taxon>
        <taxon>Dothideomycetidae</taxon>
        <taxon>Mycosphaerellales</taxon>
        <taxon>Mycosphaerellaceae</taxon>
        <taxon>Dothistroma</taxon>
    </lineage>
</organism>
<dbReference type="InterPro" id="IPR023296">
    <property type="entry name" value="Glyco_hydro_beta-prop_sf"/>
</dbReference>
<gene>
    <name evidence="4" type="ORF">DOTSEDRAFT_22516</name>
</gene>
<evidence type="ECO:0000256" key="3">
    <source>
        <dbReference type="ARBA" id="ARBA00023295"/>
    </source>
</evidence>
<protein>
    <submittedName>
        <fullName evidence="4">Glycoside hydrolase family 43 protein</fullName>
    </submittedName>
</protein>
<proteinExistence type="inferred from homology"/>
<accession>N1PU27</accession>
<dbReference type="GO" id="GO:0004553">
    <property type="term" value="F:hydrolase activity, hydrolyzing O-glycosyl compounds"/>
    <property type="evidence" value="ECO:0007669"/>
    <property type="project" value="InterPro"/>
</dbReference>
<dbReference type="Proteomes" id="UP000016933">
    <property type="component" value="Unassembled WGS sequence"/>
</dbReference>
<keyword evidence="2 4" id="KW-0378">Hydrolase</keyword>
<name>N1PU27_DOTSN</name>
<dbReference type="eggNOG" id="ENOG502QW2A">
    <property type="taxonomic scope" value="Eukaryota"/>
</dbReference>
<evidence type="ECO:0000256" key="1">
    <source>
        <dbReference type="ARBA" id="ARBA00009865"/>
    </source>
</evidence>
<dbReference type="HOGENOM" id="CLU_1272274_0_0_1"/>
<keyword evidence="5" id="KW-1185">Reference proteome</keyword>
<dbReference type="STRING" id="675120.N1PU27"/>
<reference evidence="5" key="1">
    <citation type="journal article" date="2012" name="PLoS Genet.">
        <title>The genomes of the fungal plant pathogens Cladosporium fulvum and Dothistroma septosporum reveal adaptation to different hosts and lifestyles but also signatures of common ancestry.</title>
        <authorList>
            <person name="de Wit P.J.G.M."/>
            <person name="van der Burgt A."/>
            <person name="Oekmen B."/>
            <person name="Stergiopoulos I."/>
            <person name="Abd-Elsalam K.A."/>
            <person name="Aerts A.L."/>
            <person name="Bahkali A.H."/>
            <person name="Beenen H.G."/>
            <person name="Chettri P."/>
            <person name="Cox M.P."/>
            <person name="Datema E."/>
            <person name="de Vries R.P."/>
            <person name="Dhillon B."/>
            <person name="Ganley A.R."/>
            <person name="Griffiths S.A."/>
            <person name="Guo Y."/>
            <person name="Hamelin R.C."/>
            <person name="Henrissat B."/>
            <person name="Kabir M.S."/>
            <person name="Jashni M.K."/>
            <person name="Kema G."/>
            <person name="Klaubauf S."/>
            <person name="Lapidus A."/>
            <person name="Levasseur A."/>
            <person name="Lindquist E."/>
            <person name="Mehrabi R."/>
            <person name="Ohm R.A."/>
            <person name="Owen T.J."/>
            <person name="Salamov A."/>
            <person name="Schwelm A."/>
            <person name="Schijlen E."/>
            <person name="Sun H."/>
            <person name="van den Burg H.A."/>
            <person name="van Ham R.C.H.J."/>
            <person name="Zhang S."/>
            <person name="Goodwin S.B."/>
            <person name="Grigoriev I.V."/>
            <person name="Collemare J."/>
            <person name="Bradshaw R.E."/>
        </authorList>
    </citation>
    <scope>NUCLEOTIDE SEQUENCE [LARGE SCALE GENOMIC DNA]</scope>
    <source>
        <strain evidence="5">NZE10 / CBS 128990</strain>
    </source>
</reference>